<dbReference type="GO" id="GO:0016887">
    <property type="term" value="F:ATP hydrolysis activity"/>
    <property type="evidence" value="ECO:0007669"/>
    <property type="project" value="TreeGrafter"/>
</dbReference>
<name>A0A1Y4N586_9FIRM</name>
<dbReference type="Pfam" id="PF00437">
    <property type="entry name" value="T2SSE"/>
    <property type="match status" value="1"/>
</dbReference>
<sequence>MSDLSFNAENFIETLLREGKLSKIDRLKLKQYSEATPNEDYVSIILASSLISEESLCSALADFVGGEAVLNIYGVSISHDIYDIDISSAIKEEILPTIDKNNTLVYLMTNPFNQRAIDLLNEWSDGKEFGISICTKALFAHIIEANSNILYGDIDGATDVKSHDEIRLLLEKTIVDAIRARASDIRMFPQEDYGTITFRIDGDLVKYRDIDLVTLTRLSEEVESPATTEVSDTNRNVPRTGILTTVIDKITYELRVNFIPTRNGIDTNLRFLYKDNFDITALGMEPDRLRIIEKFPVRESGLILFVGATGSGKSTTLYSLLDLVRAGNTICTVEDPVEHRLEGVAQVSVTKSVSFSDGIKAFLRHDPDIIVVGETRDQETAKHVIMASDTGHLTFSTLHTKTAVSAISRLRGLGLTGIEISDNLVAVVAQRLLKRVCTKCCTEIHTTVGQLRKELRLETSNVVDYDITIHSEKGCQACNGKGTYGRCLGTEILLVDQEVRDMILNNESIMYMESKLSDKQLLSFEEDVCSHVRSGILSIEEARRVLLGVRRV</sequence>
<dbReference type="RefSeq" id="WP_087299734.1">
    <property type="nucleotide sequence ID" value="NZ_NFKP01000003.1"/>
</dbReference>
<evidence type="ECO:0000256" key="1">
    <source>
        <dbReference type="ARBA" id="ARBA00006611"/>
    </source>
</evidence>
<dbReference type="InterPro" id="IPR001482">
    <property type="entry name" value="T2SS/T4SS_dom"/>
</dbReference>
<evidence type="ECO:0000313" key="5">
    <source>
        <dbReference type="EMBL" id="OUP70611.1"/>
    </source>
</evidence>
<keyword evidence="2" id="KW-0547">Nucleotide-binding</keyword>
<dbReference type="GO" id="GO:0005524">
    <property type="term" value="F:ATP binding"/>
    <property type="evidence" value="ECO:0007669"/>
    <property type="project" value="UniProtKB-KW"/>
</dbReference>
<dbReference type="SUPFAM" id="SSF160246">
    <property type="entry name" value="EspE N-terminal domain-like"/>
    <property type="match status" value="1"/>
</dbReference>
<protein>
    <recommendedName>
        <fullName evidence="4">Bacterial type II secretion system protein E domain-containing protein</fullName>
    </recommendedName>
</protein>
<dbReference type="Proteomes" id="UP000196386">
    <property type="component" value="Unassembled WGS sequence"/>
</dbReference>
<keyword evidence="3" id="KW-0067">ATP-binding</keyword>
<comment type="caution">
    <text evidence="5">The sequence shown here is derived from an EMBL/GenBank/DDBJ whole genome shotgun (WGS) entry which is preliminary data.</text>
</comment>
<comment type="similarity">
    <text evidence="1">Belongs to the GSP E family.</text>
</comment>
<evidence type="ECO:0000256" key="3">
    <source>
        <dbReference type="ARBA" id="ARBA00022840"/>
    </source>
</evidence>
<gene>
    <name evidence="5" type="ORF">B5F11_03995</name>
</gene>
<dbReference type="Gene3D" id="3.40.50.300">
    <property type="entry name" value="P-loop containing nucleotide triphosphate hydrolases"/>
    <property type="match status" value="1"/>
</dbReference>
<feature type="domain" description="Bacterial type II secretion system protein E" evidence="4">
    <location>
        <begin position="163"/>
        <end position="544"/>
    </location>
</feature>
<evidence type="ECO:0000256" key="2">
    <source>
        <dbReference type="ARBA" id="ARBA00022741"/>
    </source>
</evidence>
<dbReference type="GO" id="GO:0005886">
    <property type="term" value="C:plasma membrane"/>
    <property type="evidence" value="ECO:0007669"/>
    <property type="project" value="TreeGrafter"/>
</dbReference>
<evidence type="ECO:0000313" key="6">
    <source>
        <dbReference type="Proteomes" id="UP000196386"/>
    </source>
</evidence>
<dbReference type="AlphaFoldDB" id="A0A1Y4N586"/>
<reference evidence="6" key="1">
    <citation type="submission" date="2017-04" db="EMBL/GenBank/DDBJ databases">
        <title>Function of individual gut microbiota members based on whole genome sequencing of pure cultures obtained from chicken caecum.</title>
        <authorList>
            <person name="Medvecky M."/>
            <person name="Cejkova D."/>
            <person name="Polansky O."/>
            <person name="Karasova D."/>
            <person name="Kubasova T."/>
            <person name="Cizek A."/>
            <person name="Rychlik I."/>
        </authorList>
    </citation>
    <scope>NUCLEOTIDE SEQUENCE [LARGE SCALE GENOMIC DNA]</scope>
    <source>
        <strain evidence="6">An175</strain>
    </source>
</reference>
<dbReference type="PANTHER" id="PTHR30258:SF2">
    <property type="entry name" value="COMG OPERON PROTEIN 1"/>
    <property type="match status" value="1"/>
</dbReference>
<dbReference type="EMBL" id="NFKP01000003">
    <property type="protein sequence ID" value="OUP70611.1"/>
    <property type="molecule type" value="Genomic_DNA"/>
</dbReference>
<dbReference type="CDD" id="cd01129">
    <property type="entry name" value="PulE-GspE-like"/>
    <property type="match status" value="1"/>
</dbReference>
<dbReference type="InterPro" id="IPR027417">
    <property type="entry name" value="P-loop_NTPase"/>
</dbReference>
<dbReference type="SUPFAM" id="SSF52540">
    <property type="entry name" value="P-loop containing nucleoside triphosphate hydrolases"/>
    <property type="match status" value="1"/>
</dbReference>
<dbReference type="Gene3D" id="3.30.450.90">
    <property type="match status" value="1"/>
</dbReference>
<evidence type="ECO:0000259" key="4">
    <source>
        <dbReference type="Pfam" id="PF00437"/>
    </source>
</evidence>
<dbReference type="PANTHER" id="PTHR30258">
    <property type="entry name" value="TYPE II SECRETION SYSTEM PROTEIN GSPE-RELATED"/>
    <property type="match status" value="1"/>
</dbReference>
<accession>A0A1Y4N586</accession>
<proteinExistence type="inferred from homology"/>
<organism evidence="5 6">
    <name type="scientific">Anaerotruncus colihominis</name>
    <dbReference type="NCBI Taxonomy" id="169435"/>
    <lineage>
        <taxon>Bacteria</taxon>
        <taxon>Bacillati</taxon>
        <taxon>Bacillota</taxon>
        <taxon>Clostridia</taxon>
        <taxon>Eubacteriales</taxon>
        <taxon>Oscillospiraceae</taxon>
        <taxon>Anaerotruncus</taxon>
    </lineage>
</organism>
<dbReference type="InterPro" id="IPR037257">
    <property type="entry name" value="T2SS_E_N_sf"/>
</dbReference>